<reference evidence="6" key="1">
    <citation type="submission" date="2020-01" db="EMBL/GenBank/DDBJ databases">
        <title>Phosphoaccumulans saitamaens gen. nov., sp. nov., a polyphosphate accumulating bacterium isolated from surface river water.</title>
        <authorList>
            <person name="Watanabe K."/>
            <person name="Suda W."/>
        </authorList>
    </citation>
    <scope>NUCLEOTIDE SEQUENCE [LARGE SCALE GENOMIC DNA]</scope>
    <source>
        <strain evidence="6">ICHIAU1</strain>
    </source>
</reference>
<dbReference type="NCBIfam" id="TIGR00413">
    <property type="entry name" value="rlpA"/>
    <property type="match status" value="1"/>
</dbReference>
<accession>A0A679HYK4</accession>
<dbReference type="RefSeq" id="WP_162071205.1">
    <property type="nucleotide sequence ID" value="NZ_AP022345.1"/>
</dbReference>
<dbReference type="Pfam" id="PF03330">
    <property type="entry name" value="DPBB_1"/>
    <property type="match status" value="1"/>
</dbReference>
<feature type="domain" description="RlpA-like protein double-psi beta-barrel" evidence="4">
    <location>
        <begin position="64"/>
        <end position="152"/>
    </location>
</feature>
<dbReference type="Gene3D" id="2.40.40.10">
    <property type="entry name" value="RlpA-like domain"/>
    <property type="match status" value="1"/>
</dbReference>
<dbReference type="Proteomes" id="UP000463961">
    <property type="component" value="Chromosome"/>
</dbReference>
<dbReference type="PANTHER" id="PTHR34183">
    <property type="entry name" value="ENDOLYTIC PEPTIDOGLYCAN TRANSGLYCOSYLASE RLPA"/>
    <property type="match status" value="1"/>
</dbReference>
<keyword evidence="1" id="KW-0456">Lyase</keyword>
<sequence>MAADTASTAVSPTEAGAALRNKRDPKSQSSQSLNKGTDAKRSRVTLTPADETPAGTIESKGLRGKASFYGAKFQGRKTATGEIFNNKLFTAASNLLPLGSLVVVKRPDINLCVVVKVNDRMHPKHQSRVIDLSHSAAKYLDMVREGVVKVQVMPLPANAGPGSTFDCAMGFELEESCENCDSPLQFNN</sequence>
<dbReference type="HAMAP" id="MF_02071">
    <property type="entry name" value="RlpA"/>
    <property type="match status" value="1"/>
</dbReference>
<name>A0A679HYK4_9RHOO</name>
<dbReference type="PANTHER" id="PTHR34183:SF1">
    <property type="entry name" value="ENDOLYTIC PEPTIDOGLYCAN TRANSGLYCOSYLASE RLPA"/>
    <property type="match status" value="1"/>
</dbReference>
<dbReference type="GO" id="GO:0071555">
    <property type="term" value="P:cell wall organization"/>
    <property type="evidence" value="ECO:0007669"/>
    <property type="project" value="UniProtKB-KW"/>
</dbReference>
<feature type="region of interest" description="Disordered" evidence="3">
    <location>
        <begin position="1"/>
        <end position="58"/>
    </location>
</feature>
<feature type="compositionally biased region" description="Polar residues" evidence="3">
    <location>
        <begin position="1"/>
        <end position="11"/>
    </location>
</feature>
<evidence type="ECO:0000256" key="3">
    <source>
        <dbReference type="SAM" id="MobiDB-lite"/>
    </source>
</evidence>
<dbReference type="InterPro" id="IPR012997">
    <property type="entry name" value="RplA"/>
</dbReference>
<comment type="function">
    <text evidence="1">Lytic transglycosylase with a strong preference for naked glycan strands that lack stem peptides.</text>
</comment>
<dbReference type="InterPro" id="IPR034718">
    <property type="entry name" value="RlpA"/>
</dbReference>
<evidence type="ECO:0000259" key="4">
    <source>
        <dbReference type="Pfam" id="PF03330"/>
    </source>
</evidence>
<evidence type="ECO:0000256" key="2">
    <source>
        <dbReference type="RuleBase" id="RU003495"/>
    </source>
</evidence>
<evidence type="ECO:0000256" key="1">
    <source>
        <dbReference type="HAMAP-Rule" id="MF_02071"/>
    </source>
</evidence>
<comment type="similarity">
    <text evidence="1 2">Belongs to the RlpA family.</text>
</comment>
<keyword evidence="1" id="KW-0961">Cell wall biogenesis/degradation</keyword>
<evidence type="ECO:0000313" key="6">
    <source>
        <dbReference type="Proteomes" id="UP000463961"/>
    </source>
</evidence>
<organism evidence="5 6">
    <name type="scientific">Fluviibacter phosphoraccumulans</name>
    <dbReference type="NCBI Taxonomy" id="1751046"/>
    <lineage>
        <taxon>Bacteria</taxon>
        <taxon>Pseudomonadati</taxon>
        <taxon>Pseudomonadota</taxon>
        <taxon>Betaproteobacteria</taxon>
        <taxon>Rhodocyclales</taxon>
        <taxon>Fluviibacteraceae</taxon>
        <taxon>Fluviibacter</taxon>
    </lineage>
</organism>
<dbReference type="OrthoDB" id="9779128at2"/>
<dbReference type="InterPro" id="IPR009009">
    <property type="entry name" value="RlpA-like_DPBB"/>
</dbReference>
<dbReference type="SUPFAM" id="SSF50685">
    <property type="entry name" value="Barwin-like endoglucanases"/>
    <property type="match status" value="1"/>
</dbReference>
<dbReference type="EMBL" id="AP022345">
    <property type="protein sequence ID" value="BBU68458.1"/>
    <property type="molecule type" value="Genomic_DNA"/>
</dbReference>
<dbReference type="EC" id="4.2.2.-" evidence="1"/>
<dbReference type="GO" id="GO:0000270">
    <property type="term" value="P:peptidoglycan metabolic process"/>
    <property type="evidence" value="ECO:0007669"/>
    <property type="project" value="UniProtKB-UniRule"/>
</dbReference>
<dbReference type="GO" id="GO:0008932">
    <property type="term" value="F:lytic endotransglycosylase activity"/>
    <property type="evidence" value="ECO:0007669"/>
    <property type="project" value="UniProtKB-UniRule"/>
</dbReference>
<protein>
    <recommendedName>
        <fullName evidence="1">Endolytic peptidoglycan transglycosylase RlpA</fullName>
        <ecNumber evidence="1">4.2.2.-</ecNumber>
    </recommendedName>
</protein>
<dbReference type="AlphaFoldDB" id="A0A679HYK4"/>
<evidence type="ECO:0000313" key="5">
    <source>
        <dbReference type="EMBL" id="BBU68458.1"/>
    </source>
</evidence>
<dbReference type="CDD" id="cd22268">
    <property type="entry name" value="DPBB_RlpA-like"/>
    <property type="match status" value="1"/>
</dbReference>
<gene>
    <name evidence="1" type="primary">rlpA</name>
    <name evidence="5" type="ORF">ICHIAU1_07410</name>
</gene>
<proteinExistence type="inferred from homology"/>
<dbReference type="InterPro" id="IPR036908">
    <property type="entry name" value="RlpA-like_sf"/>
</dbReference>
<keyword evidence="6" id="KW-1185">Reference proteome</keyword>